<comment type="caution">
    <text evidence="7">The sequence shown here is derived from an EMBL/GenBank/DDBJ whole genome shotgun (WGS) entry which is preliminary data.</text>
</comment>
<dbReference type="InterPro" id="IPR013324">
    <property type="entry name" value="RNA_pol_sigma_r3/r4-like"/>
</dbReference>
<dbReference type="GO" id="GO:0006352">
    <property type="term" value="P:DNA-templated transcription initiation"/>
    <property type="evidence" value="ECO:0007669"/>
    <property type="project" value="InterPro"/>
</dbReference>
<evidence type="ECO:0000256" key="1">
    <source>
        <dbReference type="ARBA" id="ARBA00010641"/>
    </source>
</evidence>
<evidence type="ECO:0000259" key="6">
    <source>
        <dbReference type="Pfam" id="PF08281"/>
    </source>
</evidence>
<name>A0A7V7RM93_9BACI</name>
<dbReference type="Proteomes" id="UP000441354">
    <property type="component" value="Unassembled WGS sequence"/>
</dbReference>
<comment type="similarity">
    <text evidence="1">Belongs to the sigma-70 factor family. ECF subfamily.</text>
</comment>
<evidence type="ECO:0000313" key="7">
    <source>
        <dbReference type="EMBL" id="KAB2333059.1"/>
    </source>
</evidence>
<protein>
    <submittedName>
        <fullName evidence="7">RNA polymerase sigma factor</fullName>
    </submittedName>
</protein>
<feature type="domain" description="RNA polymerase sigma factor 70 region 4 type 2" evidence="6">
    <location>
        <begin position="104"/>
        <end position="155"/>
    </location>
</feature>
<dbReference type="Pfam" id="PF04542">
    <property type="entry name" value="Sigma70_r2"/>
    <property type="match status" value="1"/>
</dbReference>
<evidence type="ECO:0000256" key="3">
    <source>
        <dbReference type="ARBA" id="ARBA00023082"/>
    </source>
</evidence>
<dbReference type="NCBIfam" id="TIGR02937">
    <property type="entry name" value="sigma70-ECF"/>
    <property type="match status" value="1"/>
</dbReference>
<dbReference type="InterPro" id="IPR014284">
    <property type="entry name" value="RNA_pol_sigma-70_dom"/>
</dbReference>
<keyword evidence="8" id="KW-1185">Reference proteome</keyword>
<proteinExistence type="inferred from homology"/>
<dbReference type="Pfam" id="PF08281">
    <property type="entry name" value="Sigma70_r4_2"/>
    <property type="match status" value="1"/>
</dbReference>
<accession>A0A7V7RM93</accession>
<dbReference type="EMBL" id="WBOT01000003">
    <property type="protein sequence ID" value="KAB2333059.1"/>
    <property type="molecule type" value="Genomic_DNA"/>
</dbReference>
<keyword evidence="4" id="KW-0804">Transcription</keyword>
<evidence type="ECO:0000313" key="8">
    <source>
        <dbReference type="Proteomes" id="UP000441354"/>
    </source>
</evidence>
<dbReference type="InterPro" id="IPR013249">
    <property type="entry name" value="RNA_pol_sigma70_r4_t2"/>
</dbReference>
<gene>
    <name evidence="7" type="ORF">F7732_13155</name>
</gene>
<dbReference type="SUPFAM" id="SSF88946">
    <property type="entry name" value="Sigma2 domain of RNA polymerase sigma factors"/>
    <property type="match status" value="1"/>
</dbReference>
<dbReference type="InterPro" id="IPR036388">
    <property type="entry name" value="WH-like_DNA-bd_sf"/>
</dbReference>
<dbReference type="InterPro" id="IPR039425">
    <property type="entry name" value="RNA_pol_sigma-70-like"/>
</dbReference>
<dbReference type="SUPFAM" id="SSF88659">
    <property type="entry name" value="Sigma3 and sigma4 domains of RNA polymerase sigma factors"/>
    <property type="match status" value="1"/>
</dbReference>
<dbReference type="InterPro" id="IPR013325">
    <property type="entry name" value="RNA_pol_sigma_r2"/>
</dbReference>
<dbReference type="GO" id="GO:0016987">
    <property type="term" value="F:sigma factor activity"/>
    <property type="evidence" value="ECO:0007669"/>
    <property type="project" value="UniProtKB-KW"/>
</dbReference>
<sequence length="172" mass="20445">MIAYQNGNDDALNDIYVLLKPSLYTFIFRYSRDEQLSIDIVQDTFVKLQHHKQDYDPKKGKLKSFLFQISYRLMITKLNRRKKWRSLLPFLYPLQQENLHHSDRMAIRDAVAKLPEVQRAVVLLFYYHDMPQDEIAKILEIPKGTVKSRLHRAITSLKEELEEEEYGSRSLS</sequence>
<evidence type="ECO:0000256" key="4">
    <source>
        <dbReference type="ARBA" id="ARBA00023163"/>
    </source>
</evidence>
<evidence type="ECO:0000259" key="5">
    <source>
        <dbReference type="Pfam" id="PF04542"/>
    </source>
</evidence>
<reference evidence="7 8" key="1">
    <citation type="journal article" date="2014" name="Arch. Microbiol.">
        <title>Bacillus mesophilum sp. nov., strain IITR-54T, a novel 4-chlorobiphenyl dechlorinating bacterium.</title>
        <authorList>
            <person name="Manickam N."/>
            <person name="Singh N.K."/>
            <person name="Bajaj A."/>
            <person name="Kumar R.M."/>
            <person name="Kaur G."/>
            <person name="Kaur N."/>
            <person name="Bala M."/>
            <person name="Kumar A."/>
            <person name="Mayilraj S."/>
        </authorList>
    </citation>
    <scope>NUCLEOTIDE SEQUENCE [LARGE SCALE GENOMIC DNA]</scope>
    <source>
        <strain evidence="7 8">IITR-54</strain>
    </source>
</reference>
<feature type="domain" description="RNA polymerase sigma-70 region 2" evidence="5">
    <location>
        <begin position="18"/>
        <end position="82"/>
    </location>
</feature>
<dbReference type="Gene3D" id="1.10.1740.10">
    <property type="match status" value="1"/>
</dbReference>
<keyword evidence="3" id="KW-0731">Sigma factor</keyword>
<dbReference type="Gene3D" id="1.10.10.10">
    <property type="entry name" value="Winged helix-like DNA-binding domain superfamily/Winged helix DNA-binding domain"/>
    <property type="match status" value="1"/>
</dbReference>
<evidence type="ECO:0000256" key="2">
    <source>
        <dbReference type="ARBA" id="ARBA00023015"/>
    </source>
</evidence>
<dbReference type="RefSeq" id="WP_151574519.1">
    <property type="nucleotide sequence ID" value="NZ_WBOT01000003.1"/>
</dbReference>
<dbReference type="InterPro" id="IPR007627">
    <property type="entry name" value="RNA_pol_sigma70_r2"/>
</dbReference>
<dbReference type="PANTHER" id="PTHR43133:SF62">
    <property type="entry name" value="RNA POLYMERASE SIGMA FACTOR SIGZ"/>
    <property type="match status" value="1"/>
</dbReference>
<organism evidence="7 8">
    <name type="scientific">Bacillus mesophilum</name>
    <dbReference type="NCBI Taxonomy" id="1071718"/>
    <lineage>
        <taxon>Bacteria</taxon>
        <taxon>Bacillati</taxon>
        <taxon>Bacillota</taxon>
        <taxon>Bacilli</taxon>
        <taxon>Bacillales</taxon>
        <taxon>Bacillaceae</taxon>
        <taxon>Bacillus</taxon>
    </lineage>
</organism>
<keyword evidence="2" id="KW-0805">Transcription regulation</keyword>
<dbReference type="GO" id="GO:0003677">
    <property type="term" value="F:DNA binding"/>
    <property type="evidence" value="ECO:0007669"/>
    <property type="project" value="InterPro"/>
</dbReference>
<dbReference type="OrthoDB" id="3472490at2"/>
<dbReference type="PANTHER" id="PTHR43133">
    <property type="entry name" value="RNA POLYMERASE ECF-TYPE SIGMA FACTO"/>
    <property type="match status" value="1"/>
</dbReference>
<dbReference type="AlphaFoldDB" id="A0A7V7RM93"/>
<dbReference type="CDD" id="cd06171">
    <property type="entry name" value="Sigma70_r4"/>
    <property type="match status" value="1"/>
</dbReference>